<dbReference type="Proteomes" id="UP000823405">
    <property type="component" value="Unassembled WGS sequence"/>
</dbReference>
<evidence type="ECO:0000256" key="1">
    <source>
        <dbReference type="SAM" id="MobiDB-lite"/>
    </source>
</evidence>
<sequence>ASNALSINAADPSFGAAGPSTASWQPTPFVSPSAGDLPAVASAFGSATSHSPQGPQAIISEYSVGSPTFSGPTPLSPSPSIPSQCSPMP</sequence>
<evidence type="ECO:0000313" key="3">
    <source>
        <dbReference type="Proteomes" id="UP000823405"/>
    </source>
</evidence>
<gene>
    <name evidence="2" type="ORF">BGZ97_004912</name>
</gene>
<accession>A0A9P6QTR3</accession>
<proteinExistence type="predicted"/>
<feature type="region of interest" description="Disordered" evidence="1">
    <location>
        <begin position="1"/>
        <end position="30"/>
    </location>
</feature>
<protein>
    <submittedName>
        <fullName evidence="2">Uncharacterized protein</fullName>
    </submittedName>
</protein>
<dbReference type="EMBL" id="JAAAIN010002268">
    <property type="protein sequence ID" value="KAG0295069.1"/>
    <property type="molecule type" value="Genomic_DNA"/>
</dbReference>
<dbReference type="AlphaFoldDB" id="A0A9P6QTR3"/>
<feature type="compositionally biased region" description="Polar residues" evidence="1">
    <location>
        <begin position="20"/>
        <end position="30"/>
    </location>
</feature>
<organism evidence="2 3">
    <name type="scientific">Linnemannia gamsii</name>
    <dbReference type="NCBI Taxonomy" id="64522"/>
    <lineage>
        <taxon>Eukaryota</taxon>
        <taxon>Fungi</taxon>
        <taxon>Fungi incertae sedis</taxon>
        <taxon>Mucoromycota</taxon>
        <taxon>Mortierellomycotina</taxon>
        <taxon>Mortierellomycetes</taxon>
        <taxon>Mortierellales</taxon>
        <taxon>Mortierellaceae</taxon>
        <taxon>Linnemannia</taxon>
    </lineage>
</organism>
<comment type="caution">
    <text evidence="2">The sequence shown here is derived from an EMBL/GenBank/DDBJ whole genome shotgun (WGS) entry which is preliminary data.</text>
</comment>
<evidence type="ECO:0000313" key="2">
    <source>
        <dbReference type="EMBL" id="KAG0295069.1"/>
    </source>
</evidence>
<feature type="region of interest" description="Disordered" evidence="1">
    <location>
        <begin position="62"/>
        <end position="89"/>
    </location>
</feature>
<keyword evidence="3" id="KW-1185">Reference proteome</keyword>
<feature type="non-terminal residue" evidence="2">
    <location>
        <position position="1"/>
    </location>
</feature>
<reference evidence="2" key="1">
    <citation type="journal article" date="2020" name="Fungal Divers.">
        <title>Resolving the Mortierellaceae phylogeny through synthesis of multi-gene phylogenetics and phylogenomics.</title>
        <authorList>
            <person name="Vandepol N."/>
            <person name="Liber J."/>
            <person name="Desiro A."/>
            <person name="Na H."/>
            <person name="Kennedy M."/>
            <person name="Barry K."/>
            <person name="Grigoriev I.V."/>
            <person name="Miller A.N."/>
            <person name="O'Donnell K."/>
            <person name="Stajich J.E."/>
            <person name="Bonito G."/>
        </authorList>
    </citation>
    <scope>NUCLEOTIDE SEQUENCE</scope>
    <source>
        <strain evidence="2">NVP60</strain>
    </source>
</reference>
<name>A0A9P6QTR3_9FUNG</name>